<keyword evidence="2" id="KW-1185">Reference proteome</keyword>
<evidence type="ECO:0000313" key="1">
    <source>
        <dbReference type="EMBL" id="SFP77291.1"/>
    </source>
</evidence>
<dbReference type="RefSeq" id="WP_093333436.1">
    <property type="nucleotide sequence ID" value="NZ_FOXP01000007.1"/>
</dbReference>
<accession>A0A1I5T375</accession>
<dbReference type="EMBL" id="FOXP01000007">
    <property type="protein sequence ID" value="SFP77291.1"/>
    <property type="molecule type" value="Genomic_DNA"/>
</dbReference>
<organism evidence="1 2">
    <name type="scientific">Sphingomonas rubra</name>
    <dbReference type="NCBI Taxonomy" id="634430"/>
    <lineage>
        <taxon>Bacteria</taxon>
        <taxon>Pseudomonadati</taxon>
        <taxon>Pseudomonadota</taxon>
        <taxon>Alphaproteobacteria</taxon>
        <taxon>Sphingomonadales</taxon>
        <taxon>Sphingomonadaceae</taxon>
        <taxon>Sphingomonas</taxon>
    </lineage>
</organism>
<name>A0A1I5T375_9SPHN</name>
<evidence type="ECO:0000313" key="2">
    <source>
        <dbReference type="Proteomes" id="UP000199586"/>
    </source>
</evidence>
<gene>
    <name evidence="1" type="ORF">SAMN04488241_1073</name>
</gene>
<dbReference type="AlphaFoldDB" id="A0A1I5T375"/>
<dbReference type="Proteomes" id="UP000199586">
    <property type="component" value="Unassembled WGS sequence"/>
</dbReference>
<reference evidence="1 2" key="1">
    <citation type="submission" date="2016-10" db="EMBL/GenBank/DDBJ databases">
        <authorList>
            <person name="de Groot N.N."/>
        </authorList>
    </citation>
    <scope>NUCLEOTIDE SEQUENCE [LARGE SCALE GENOMIC DNA]</scope>
    <source>
        <strain evidence="1 2">CGMCC 1.9113</strain>
    </source>
</reference>
<sequence>MALRRSIDESSTFPSQTHRVTYKLDARTLEEDCLRQVLLAALAETDEVRLVHHELEQFYRTQLVAMELAGRLDDVLRSDPLPST</sequence>
<protein>
    <submittedName>
        <fullName evidence="1">Uncharacterized protein</fullName>
    </submittedName>
</protein>
<proteinExistence type="predicted"/>